<evidence type="ECO:0000313" key="2">
    <source>
        <dbReference type="EMBL" id="KRS14957.1"/>
    </source>
</evidence>
<dbReference type="GO" id="GO:0051213">
    <property type="term" value="F:dioxygenase activity"/>
    <property type="evidence" value="ECO:0007669"/>
    <property type="project" value="UniProtKB-KW"/>
</dbReference>
<sequence length="158" mass="17669">MNGVAAMPATRPKLVGINHVALEVGNIEEALEFYGTWFDFELRGRGEGSAFLDMGDQFLALMEVDEITTDNHRHFGLVVDDREGLRARMEEAGITFVSDKRFDFLDPWGNRVEVVAYPDIQFLKTREVLDASGHEGLRKSNDALAELKEKGITPPDDA</sequence>
<proteinExistence type="predicted"/>
<dbReference type="Pfam" id="PF00903">
    <property type="entry name" value="Glyoxalase"/>
    <property type="match status" value="1"/>
</dbReference>
<keyword evidence="2" id="KW-0560">Oxidoreductase</keyword>
<dbReference type="Gene3D" id="3.10.180.10">
    <property type="entry name" value="2,3-Dihydroxybiphenyl 1,2-Dioxygenase, domain 1"/>
    <property type="match status" value="1"/>
</dbReference>
<gene>
    <name evidence="2" type="ORF">XM52_26490</name>
</gene>
<dbReference type="EMBL" id="LAXI01000031">
    <property type="protein sequence ID" value="KRS14957.1"/>
    <property type="molecule type" value="Genomic_DNA"/>
</dbReference>
<keyword evidence="2" id="KW-0223">Dioxygenase</keyword>
<reference evidence="2 3" key="1">
    <citation type="submission" date="2015-04" db="EMBL/GenBank/DDBJ databases">
        <title>The draft genome sequence of Roseovarius indicus B108T.</title>
        <authorList>
            <person name="Li G."/>
            <person name="Lai Q."/>
            <person name="Shao Z."/>
            <person name="Yan P."/>
        </authorList>
    </citation>
    <scope>NUCLEOTIDE SEQUENCE [LARGE SCALE GENOMIC DNA]</scope>
    <source>
        <strain evidence="2 3">B108</strain>
    </source>
</reference>
<dbReference type="InterPro" id="IPR029068">
    <property type="entry name" value="Glyas_Bleomycin-R_OHBP_Dase"/>
</dbReference>
<dbReference type="Proteomes" id="UP000051401">
    <property type="component" value="Unassembled WGS sequence"/>
</dbReference>
<dbReference type="InterPro" id="IPR004360">
    <property type="entry name" value="Glyas_Fos-R_dOase_dom"/>
</dbReference>
<feature type="domain" description="VOC" evidence="1">
    <location>
        <begin position="16"/>
        <end position="128"/>
    </location>
</feature>
<accession>A0A0T5P1D2</accession>
<dbReference type="AlphaFoldDB" id="A0A0T5P1D2"/>
<dbReference type="STRING" id="540747.SAMN04488031_10219"/>
<keyword evidence="3" id="KW-1185">Reference proteome</keyword>
<organism evidence="2 3">
    <name type="scientific">Roseovarius indicus</name>
    <dbReference type="NCBI Taxonomy" id="540747"/>
    <lineage>
        <taxon>Bacteria</taxon>
        <taxon>Pseudomonadati</taxon>
        <taxon>Pseudomonadota</taxon>
        <taxon>Alphaproteobacteria</taxon>
        <taxon>Rhodobacterales</taxon>
        <taxon>Roseobacteraceae</taxon>
        <taxon>Roseovarius</taxon>
    </lineage>
</organism>
<name>A0A0T5P1D2_9RHOB</name>
<dbReference type="InterPro" id="IPR037523">
    <property type="entry name" value="VOC_core"/>
</dbReference>
<dbReference type="PROSITE" id="PS51819">
    <property type="entry name" value="VOC"/>
    <property type="match status" value="1"/>
</dbReference>
<evidence type="ECO:0000259" key="1">
    <source>
        <dbReference type="PROSITE" id="PS51819"/>
    </source>
</evidence>
<comment type="caution">
    <text evidence="2">The sequence shown here is derived from an EMBL/GenBank/DDBJ whole genome shotgun (WGS) entry which is preliminary data.</text>
</comment>
<protein>
    <submittedName>
        <fullName evidence="2">Extradiol dioxygenase</fullName>
    </submittedName>
</protein>
<dbReference type="SUPFAM" id="SSF54593">
    <property type="entry name" value="Glyoxalase/Bleomycin resistance protein/Dihydroxybiphenyl dioxygenase"/>
    <property type="match status" value="1"/>
</dbReference>
<evidence type="ECO:0000313" key="3">
    <source>
        <dbReference type="Proteomes" id="UP000051401"/>
    </source>
</evidence>
<dbReference type="PATRIC" id="fig|540747.5.peg.4061"/>